<sequence length="83" mass="9220">MNYRHVRARNSHPTFFLVSRSFVFCPCEPVCWVVSGSTGGRARTRTPRDSGPLLGTRAVASWEGAPWFAANSRHPRKGENTSS</sequence>
<evidence type="ECO:0000313" key="2">
    <source>
        <dbReference type="Proteomes" id="UP000434172"/>
    </source>
</evidence>
<accession>A0A8H3W8X5</accession>
<name>A0A8H3W8X5_9PEZI</name>
<organism evidence="1 2">
    <name type="scientific">Colletotrichum asianum</name>
    <dbReference type="NCBI Taxonomy" id="702518"/>
    <lineage>
        <taxon>Eukaryota</taxon>
        <taxon>Fungi</taxon>
        <taxon>Dikarya</taxon>
        <taxon>Ascomycota</taxon>
        <taxon>Pezizomycotina</taxon>
        <taxon>Sordariomycetes</taxon>
        <taxon>Hypocreomycetidae</taxon>
        <taxon>Glomerellales</taxon>
        <taxon>Glomerellaceae</taxon>
        <taxon>Colletotrichum</taxon>
        <taxon>Colletotrichum gloeosporioides species complex</taxon>
    </lineage>
</organism>
<gene>
    <name evidence="1" type="ORF">GQ607_011252</name>
</gene>
<reference evidence="1 2" key="1">
    <citation type="submission" date="2019-12" db="EMBL/GenBank/DDBJ databases">
        <title>A genome sequence resource for the geographically widespread anthracnose pathogen Colletotrichum asianum.</title>
        <authorList>
            <person name="Meng Y."/>
        </authorList>
    </citation>
    <scope>NUCLEOTIDE SEQUENCE [LARGE SCALE GENOMIC DNA]</scope>
    <source>
        <strain evidence="1 2">ICMP 18580</strain>
    </source>
</reference>
<dbReference type="Proteomes" id="UP000434172">
    <property type="component" value="Unassembled WGS sequence"/>
</dbReference>
<dbReference type="EMBL" id="WOWK01000071">
    <property type="protein sequence ID" value="KAF0321432.1"/>
    <property type="molecule type" value="Genomic_DNA"/>
</dbReference>
<evidence type="ECO:0000313" key="1">
    <source>
        <dbReference type="EMBL" id="KAF0321432.1"/>
    </source>
</evidence>
<protein>
    <submittedName>
        <fullName evidence="1">Uncharacterized protein</fullName>
    </submittedName>
</protein>
<dbReference type="AlphaFoldDB" id="A0A8H3W8X5"/>
<proteinExistence type="predicted"/>
<comment type="caution">
    <text evidence="1">The sequence shown here is derived from an EMBL/GenBank/DDBJ whole genome shotgun (WGS) entry which is preliminary data.</text>
</comment>
<keyword evidence="2" id="KW-1185">Reference proteome</keyword>